<name>A0A068SV99_NEOGA</name>
<dbReference type="eggNOG" id="ENOG502Z9IR">
    <property type="taxonomic scope" value="Bacteria"/>
</dbReference>
<keyword evidence="2" id="KW-1185">Reference proteome</keyword>
<dbReference type="HOGENOM" id="CLU_021954_0_0_5"/>
<dbReference type="InterPro" id="IPR021251">
    <property type="entry name" value="DUF2793"/>
</dbReference>
<protein>
    <submittedName>
        <fullName evidence="1">Uncharacterized protein</fullName>
    </submittedName>
</protein>
<dbReference type="AlphaFoldDB" id="A0A068SV99"/>
<dbReference type="Pfam" id="PF10983">
    <property type="entry name" value="DUF2793"/>
    <property type="match status" value="1"/>
</dbReference>
<dbReference type="EMBL" id="HG938353">
    <property type="protein sequence ID" value="CDN48990.1"/>
    <property type="molecule type" value="Genomic_DNA"/>
</dbReference>
<proteinExistence type="predicted"/>
<gene>
    <name evidence="1" type="ORF">RG540_CH28240</name>
</gene>
<dbReference type="GeneID" id="24256561"/>
<dbReference type="PATRIC" id="fig|1028800.3.peg.2860"/>
<dbReference type="RefSeq" id="WP_038588961.1">
    <property type="nucleotide sequence ID" value="NZ_HG938353.1"/>
</dbReference>
<dbReference type="OrthoDB" id="564699at2"/>
<dbReference type="Proteomes" id="UP000028181">
    <property type="component" value="Chromosome I"/>
</dbReference>
<evidence type="ECO:0000313" key="1">
    <source>
        <dbReference type="EMBL" id="CDN48990.1"/>
    </source>
</evidence>
<sequence length="343" mass="35557">MADTTANLNMPFILPSQAQKHVTHNEALLRLDALVQLTITEELENPPGAPAEGACYLVANAPTGAWAGKTGRIASWQDGYWAFTEPRVGWRAWFAASEKLKVFSGTLWQDIPLPATGRLDELGINATPDNTNRLVLASPASLFNHAGNGHQIKVNKAASTDTASLLFQSNWTGYAEMGLAGDTEFSVKVSDGTTWKTGLSISPGGHVSQPNQPAARAYRTGTSFTPIAGQQSGFSTLALAHGGLSLGAAVAGGGNRVVVPADGLYLVALNVAVLSSSGHATSLMLNATQPLILMNGITGGAQIQSATGIFSFSGGDYLTLGHAGTAQLELGAGKTELSLAMLS</sequence>
<evidence type="ECO:0000313" key="2">
    <source>
        <dbReference type="Proteomes" id="UP000028181"/>
    </source>
</evidence>
<dbReference type="KEGG" id="ngg:RG540_CH28240"/>
<accession>A0A068SV99</accession>
<organism evidence="1 2">
    <name type="scientific">Neorhizobium galegae bv. orientalis str. HAMBI 540</name>
    <dbReference type="NCBI Taxonomy" id="1028800"/>
    <lineage>
        <taxon>Bacteria</taxon>
        <taxon>Pseudomonadati</taxon>
        <taxon>Pseudomonadota</taxon>
        <taxon>Alphaproteobacteria</taxon>
        <taxon>Hyphomicrobiales</taxon>
        <taxon>Rhizobiaceae</taxon>
        <taxon>Rhizobium/Agrobacterium group</taxon>
        <taxon>Neorhizobium</taxon>
    </lineage>
</organism>
<reference evidence="2" key="1">
    <citation type="journal article" date="2014" name="BMC Genomics">
        <title>Genome sequencing of two Neorhizobium galegae strains reveals a noeT gene responsible for the unusual acetylation of the nodulation factors.</title>
        <authorList>
            <person name="Osterman J."/>
            <person name="Marsh J."/>
            <person name="Laine P.K."/>
            <person name="Zeng Z."/>
            <person name="Alatalo E."/>
            <person name="Sullivan J.T."/>
            <person name="Young J.P."/>
            <person name="Thomas-Oates J."/>
            <person name="Paulin L."/>
            <person name="Lindstrom K."/>
        </authorList>
    </citation>
    <scope>NUCLEOTIDE SEQUENCE [LARGE SCALE GENOMIC DNA]</scope>
    <source>
        <strain evidence="2">HAMBI 540</strain>
    </source>
</reference>